<dbReference type="PANTHER" id="PTHR33376">
    <property type="match status" value="1"/>
</dbReference>
<feature type="signal peptide" evidence="4">
    <location>
        <begin position="1"/>
        <end position="22"/>
    </location>
</feature>
<keyword evidence="3" id="KW-0574">Periplasm</keyword>
<dbReference type="Proteomes" id="UP000644749">
    <property type="component" value="Unassembled WGS sequence"/>
</dbReference>
<keyword evidence="2 4" id="KW-0732">Signal</keyword>
<dbReference type="NCBIfam" id="NF037995">
    <property type="entry name" value="TRAP_S1"/>
    <property type="match status" value="1"/>
</dbReference>
<keyword evidence="6" id="KW-1185">Reference proteome</keyword>
<reference evidence="5 6" key="1">
    <citation type="submission" date="2021-01" db="EMBL/GenBank/DDBJ databases">
        <title>011410 draft genome.</title>
        <authorList>
            <person name="Lang L."/>
        </authorList>
    </citation>
    <scope>NUCLEOTIDE SEQUENCE [LARGE SCALE GENOMIC DNA]</scope>
    <source>
        <strain evidence="5 6">KCTC 42845</strain>
    </source>
</reference>
<gene>
    <name evidence="5" type="ORF">JL111_18390</name>
</gene>
<comment type="caution">
    <text evidence="5">The sequence shown here is derived from an EMBL/GenBank/DDBJ whole genome shotgun (WGS) entry which is preliminary data.</text>
</comment>
<feature type="chain" id="PRO_5045676944" evidence="4">
    <location>
        <begin position="23"/>
        <end position="345"/>
    </location>
</feature>
<organism evidence="5 6">
    <name type="scientific">Paracoccus aerius</name>
    <dbReference type="NCBI Taxonomy" id="1915382"/>
    <lineage>
        <taxon>Bacteria</taxon>
        <taxon>Pseudomonadati</taxon>
        <taxon>Pseudomonadota</taxon>
        <taxon>Alphaproteobacteria</taxon>
        <taxon>Rhodobacterales</taxon>
        <taxon>Paracoccaceae</taxon>
        <taxon>Paracoccus</taxon>
    </lineage>
</organism>
<comment type="subcellular location">
    <subcellularLocation>
        <location evidence="1">Periplasm</location>
    </subcellularLocation>
</comment>
<dbReference type="PANTHER" id="PTHR33376:SF4">
    <property type="entry name" value="SIALIC ACID-BINDING PERIPLASMIC PROTEIN SIAP"/>
    <property type="match status" value="1"/>
</dbReference>
<evidence type="ECO:0000313" key="5">
    <source>
        <dbReference type="EMBL" id="MBL3675444.1"/>
    </source>
</evidence>
<dbReference type="InterPro" id="IPR038404">
    <property type="entry name" value="TRAP_DctP_sf"/>
</dbReference>
<proteinExistence type="predicted"/>
<name>A0ABS1SBH3_9RHOB</name>
<evidence type="ECO:0000256" key="1">
    <source>
        <dbReference type="ARBA" id="ARBA00004418"/>
    </source>
</evidence>
<evidence type="ECO:0000256" key="3">
    <source>
        <dbReference type="ARBA" id="ARBA00022764"/>
    </source>
</evidence>
<sequence>MNKFKKVALAGILATASTSAYAETELNVVAPWSNLNAYGKIEAPFWTEELPAQTGGALTAKLSNYSELGLGGAELLRLASMGVFDVAHVVVGYSVSDDPVIEGIELAGVIQDLDTLRKAVDAYEPTMTEALATKHNLVYLGMYPNPAQVMYCSEPVNGIDDFAGKKIRFYGSSMNDFIAAAGGTGVNVPLAEVVPSLQRGVVDCAFTGTLTGYSFKFPEVTSDLYGLRLGWGLTFIAANKSAFDGLSAEDQQALRTSVKELEGKLWDLVAVDDAAGIACNTGNGECPYGEPASMSYVPVSEEDDSRRRALLEEEILKNWAARCGADCVTNWNETVGALTGLTASK</sequence>
<evidence type="ECO:0000313" key="6">
    <source>
        <dbReference type="Proteomes" id="UP000644749"/>
    </source>
</evidence>
<dbReference type="EMBL" id="JAESHT010000025">
    <property type="protein sequence ID" value="MBL3675444.1"/>
    <property type="molecule type" value="Genomic_DNA"/>
</dbReference>
<dbReference type="RefSeq" id="WP_191312597.1">
    <property type="nucleotide sequence ID" value="NZ_BNCL01000027.1"/>
</dbReference>
<dbReference type="CDD" id="cd13602">
    <property type="entry name" value="PBP2_TRAP_BpDctp6_7"/>
    <property type="match status" value="1"/>
</dbReference>
<dbReference type="InterPro" id="IPR018389">
    <property type="entry name" value="DctP_fam"/>
</dbReference>
<evidence type="ECO:0000256" key="2">
    <source>
        <dbReference type="ARBA" id="ARBA00022729"/>
    </source>
</evidence>
<dbReference type="Pfam" id="PF03480">
    <property type="entry name" value="DctP"/>
    <property type="match status" value="1"/>
</dbReference>
<protein>
    <submittedName>
        <fullName evidence="5">TRAP transporter substrate-binding protein</fullName>
    </submittedName>
</protein>
<evidence type="ECO:0000256" key="4">
    <source>
        <dbReference type="SAM" id="SignalP"/>
    </source>
</evidence>
<accession>A0ABS1SBH3</accession>
<dbReference type="Gene3D" id="3.40.190.170">
    <property type="entry name" value="Bacterial extracellular solute-binding protein, family 7"/>
    <property type="match status" value="1"/>
</dbReference>